<dbReference type="EMBL" id="BDQM01000001">
    <property type="protein sequence ID" value="GAW94467.1"/>
    <property type="molecule type" value="Genomic_DNA"/>
</dbReference>
<evidence type="ECO:0000259" key="5">
    <source>
        <dbReference type="SMART" id="SM00670"/>
    </source>
</evidence>
<dbReference type="SUPFAM" id="SSF52540">
    <property type="entry name" value="P-loop containing nucleoside triphosphate hydrolases"/>
    <property type="match status" value="1"/>
</dbReference>
<evidence type="ECO:0000256" key="3">
    <source>
        <dbReference type="ARBA" id="ARBA00022840"/>
    </source>
</evidence>
<dbReference type="InterPro" id="IPR002716">
    <property type="entry name" value="PIN_dom"/>
</dbReference>
<reference evidence="6 7" key="1">
    <citation type="submission" date="2017-06" db="EMBL/GenBank/DDBJ databases">
        <title>Whole Genome Sequences of Colwellia marinimaniae MTCD1.</title>
        <authorList>
            <person name="Kusumoto H."/>
            <person name="Inoue M."/>
            <person name="Tanikawa K."/>
            <person name="Maeji H."/>
            <person name="Cameron J.H."/>
            <person name="Bartlett D.H."/>
        </authorList>
    </citation>
    <scope>NUCLEOTIDE SEQUENCE [LARGE SCALE GENOMIC DNA]</scope>
    <source>
        <strain evidence="6 7">MTCD1</strain>
    </source>
</reference>
<dbReference type="SMART" id="SM00670">
    <property type="entry name" value="PINc"/>
    <property type="match status" value="1"/>
</dbReference>
<protein>
    <submittedName>
        <fullName evidence="6">ATPase</fullName>
    </submittedName>
</protein>
<dbReference type="InterPro" id="IPR003714">
    <property type="entry name" value="PhoH"/>
</dbReference>
<keyword evidence="7" id="KW-1185">Reference proteome</keyword>
<comment type="caution">
    <text evidence="6">The sequence shown here is derived from an EMBL/GenBank/DDBJ whole genome shotgun (WGS) entry which is preliminary data.</text>
</comment>
<dbReference type="InterPro" id="IPR027417">
    <property type="entry name" value="P-loop_NTPase"/>
</dbReference>
<name>A0ABQ0MQ21_9GAMM</name>
<comment type="similarity">
    <text evidence="4">In the N-terminal section; belongs to the PINc/VapC protein family.</text>
</comment>
<dbReference type="PANTHER" id="PTHR30473:SF2">
    <property type="entry name" value="PIN DOMAIN-CONTAINING PROTEIN"/>
    <property type="match status" value="1"/>
</dbReference>
<sequence>MTKENMNNENMNNENILSEKLAHPSSAEDTADQKIIYILDTNILLHEPFAFLSFKEHDVVVPMTVLEELDSIKDRRKDVSRDARVAIRALEDTLRDATPEQVLAGVKLPQNDEQHPSGCLAIINDYALKQTANMLSFNENDNRIINAALHIQKKTPDKKIVLVTKDINMRLKAKGAGLAHVEDYRTDQLIDDIQFLTKGYHHFDGDFWQNIQSVDTETEGRNTTHYVARDSVPLAYINEYLLDDGDSFAGKVIGWDDDRLAILDLGRERLLAKNAWGIHPKNIYQGMAMDALLDPNIDLVILTGPAGCGKTLLALATALEQVIERGLYDKIIVTRSTPEIAESIGFLPGTEEEKMAPWLAAITDSLEVLHKQDESMHGSMNYIMDKANIQFKSVNFMRGRSIQNSLVLLDECQNLTAAQLKTIITRCGEGTKIVCSGNLAQIDSNYLTAVTSGLTYIVERFKNFEGSATINLNGVVRSRLASFAEENL</sequence>
<dbReference type="InterPro" id="IPR029060">
    <property type="entry name" value="PIN-like_dom_sf"/>
</dbReference>
<keyword evidence="3" id="KW-0067">ATP-binding</keyword>
<dbReference type="Pfam" id="PF02562">
    <property type="entry name" value="PhoH"/>
    <property type="match status" value="1"/>
</dbReference>
<evidence type="ECO:0000256" key="4">
    <source>
        <dbReference type="ARBA" id="ARBA00046345"/>
    </source>
</evidence>
<evidence type="ECO:0000313" key="6">
    <source>
        <dbReference type="EMBL" id="GAW94467.1"/>
    </source>
</evidence>
<feature type="domain" description="PIN" evidence="5">
    <location>
        <begin position="35"/>
        <end position="171"/>
    </location>
</feature>
<dbReference type="PANTHER" id="PTHR30473">
    <property type="entry name" value="PROTEIN PHOH"/>
    <property type="match status" value="1"/>
</dbReference>
<evidence type="ECO:0000256" key="1">
    <source>
        <dbReference type="ARBA" id="ARBA00010393"/>
    </source>
</evidence>
<evidence type="ECO:0000313" key="7">
    <source>
        <dbReference type="Proteomes" id="UP000197068"/>
    </source>
</evidence>
<dbReference type="Gene3D" id="3.40.50.300">
    <property type="entry name" value="P-loop containing nucleotide triphosphate hydrolases"/>
    <property type="match status" value="1"/>
</dbReference>
<dbReference type="Proteomes" id="UP000197068">
    <property type="component" value="Unassembled WGS sequence"/>
</dbReference>
<proteinExistence type="inferred from homology"/>
<gene>
    <name evidence="6" type="ORF">MTCD1_00063</name>
</gene>
<dbReference type="Gene3D" id="3.40.50.1010">
    <property type="entry name" value="5'-nuclease"/>
    <property type="match status" value="1"/>
</dbReference>
<dbReference type="Pfam" id="PF13638">
    <property type="entry name" value="PIN_4"/>
    <property type="match status" value="1"/>
</dbReference>
<comment type="similarity">
    <text evidence="1">Belongs to the PhoH family.</text>
</comment>
<evidence type="ECO:0000256" key="2">
    <source>
        <dbReference type="ARBA" id="ARBA00022741"/>
    </source>
</evidence>
<accession>A0ABQ0MQ21</accession>
<organism evidence="6 7">
    <name type="scientific">Colwellia marinimaniae</name>
    <dbReference type="NCBI Taxonomy" id="1513592"/>
    <lineage>
        <taxon>Bacteria</taxon>
        <taxon>Pseudomonadati</taxon>
        <taxon>Pseudomonadota</taxon>
        <taxon>Gammaproteobacteria</taxon>
        <taxon>Alteromonadales</taxon>
        <taxon>Colwelliaceae</taxon>
        <taxon>Colwellia</taxon>
    </lineage>
</organism>
<dbReference type="CDD" id="cd09883">
    <property type="entry name" value="PIN_VapC_PhoHL-ATPase"/>
    <property type="match status" value="1"/>
</dbReference>
<dbReference type="SUPFAM" id="SSF88723">
    <property type="entry name" value="PIN domain-like"/>
    <property type="match status" value="1"/>
</dbReference>
<dbReference type="InterPro" id="IPR051451">
    <property type="entry name" value="PhoH2-like"/>
</dbReference>
<keyword evidence="2" id="KW-0547">Nucleotide-binding</keyword>